<keyword evidence="3" id="KW-1185">Reference proteome</keyword>
<gene>
    <name evidence="2" type="ORF">DAY19_10995</name>
</gene>
<evidence type="ECO:0000256" key="1">
    <source>
        <dbReference type="SAM" id="Coils"/>
    </source>
</evidence>
<evidence type="ECO:0000313" key="3">
    <source>
        <dbReference type="Proteomes" id="UP000443582"/>
    </source>
</evidence>
<dbReference type="Gene3D" id="2.60.40.790">
    <property type="match status" value="1"/>
</dbReference>
<dbReference type="Proteomes" id="UP000443582">
    <property type="component" value="Unassembled WGS sequence"/>
</dbReference>
<accession>A0ABY0IFB6</accession>
<evidence type="ECO:0000313" key="2">
    <source>
        <dbReference type="EMBL" id="RZF20506.1"/>
    </source>
</evidence>
<protein>
    <recommendedName>
        <fullName evidence="4">SHSP domain-containing protein</fullName>
    </recommendedName>
</protein>
<feature type="coiled-coil region" evidence="1">
    <location>
        <begin position="233"/>
        <end position="282"/>
    </location>
</feature>
<feature type="coiled-coil region" evidence="1">
    <location>
        <begin position="174"/>
        <end position="201"/>
    </location>
</feature>
<organism evidence="2 3">
    <name type="scientific">Halobacteriovorax vibrionivorans</name>
    <dbReference type="NCBI Taxonomy" id="2152716"/>
    <lineage>
        <taxon>Bacteria</taxon>
        <taxon>Pseudomonadati</taxon>
        <taxon>Bdellovibrionota</taxon>
        <taxon>Bacteriovoracia</taxon>
        <taxon>Bacteriovoracales</taxon>
        <taxon>Halobacteriovoraceae</taxon>
        <taxon>Halobacteriovorax</taxon>
    </lineage>
</organism>
<evidence type="ECO:0008006" key="4">
    <source>
        <dbReference type="Google" id="ProtNLM"/>
    </source>
</evidence>
<dbReference type="EMBL" id="QDKL01000003">
    <property type="protein sequence ID" value="RZF20506.1"/>
    <property type="molecule type" value="Genomic_DNA"/>
</dbReference>
<name>A0ABY0IFB6_9BACT</name>
<proteinExistence type="predicted"/>
<dbReference type="InterPro" id="IPR008978">
    <property type="entry name" value="HSP20-like_chaperone"/>
</dbReference>
<keyword evidence="1" id="KW-0175">Coiled coil</keyword>
<dbReference type="RefSeq" id="WP_115362383.1">
    <property type="nucleotide sequence ID" value="NZ_QDKL01000003.1"/>
</dbReference>
<reference evidence="3" key="1">
    <citation type="journal article" date="2019" name="Int. J. Syst. Evol. Microbiol.">
        <title>Halobacteriovorax valvorus sp. nov., a novel prokaryotic predator isolated from coastal seawater of China.</title>
        <authorList>
            <person name="Chen M.-X."/>
        </authorList>
    </citation>
    <scope>NUCLEOTIDE SEQUENCE [LARGE SCALE GENOMIC DNA]</scope>
    <source>
        <strain evidence="3">BL9</strain>
    </source>
</reference>
<dbReference type="SUPFAM" id="SSF49764">
    <property type="entry name" value="HSP20-like chaperones"/>
    <property type="match status" value="1"/>
</dbReference>
<sequence>MKLEDSTQFTKANLRLKDQRDRVIKQKKLEIENIKKNYNKQVQDQRIIGEEKLDAVRDQNQVAIIESLGQKENRLNNIKESLDKTTQQFNKQEKFNKAQFDANIDAIRDIYQEQMEYVHQRGQEELEDTSQNVNELAKKIKYDNEDFIIEETAKAKNRANEIEVRNDNFIMGINKKYDQRLESLSKENKNEIHQLEKDQRREFSKLRSDHFHKMSQTDAFQKNEVISQEAFHKDNIKSKQENFEKRYKELQKEHNGLMGRLKEKIDQELNSLKEYYTKAKTNITEKASDKFYNISKLSPQVRSDENFYYFSIEVPEHEESTIHINAQERDITVTQNRKFDQRVEEGDNVFKSKRSESLVKQFKVPDILDGTEVTRKYDKEASLLTYRIAKR</sequence>
<comment type="caution">
    <text evidence="2">The sequence shown here is derived from an EMBL/GenBank/DDBJ whole genome shotgun (WGS) entry which is preliminary data.</text>
</comment>